<proteinExistence type="predicted"/>
<evidence type="ECO:0000256" key="1">
    <source>
        <dbReference type="SAM" id="MobiDB-lite"/>
    </source>
</evidence>
<protein>
    <submittedName>
        <fullName evidence="3">Uncharacterized protein</fullName>
    </submittedName>
</protein>
<keyword evidence="2" id="KW-0472">Membrane</keyword>
<name>A0A8S5S417_9CAUD</name>
<reference evidence="3" key="1">
    <citation type="journal article" date="2021" name="Proc. Natl. Acad. Sci. U.S.A.">
        <title>A Catalog of Tens of Thousands of Viruses from Human Metagenomes Reveals Hidden Associations with Chronic Diseases.</title>
        <authorList>
            <person name="Tisza M.J."/>
            <person name="Buck C.B."/>
        </authorList>
    </citation>
    <scope>NUCLEOTIDE SEQUENCE</scope>
    <source>
        <strain evidence="3">CtJ7x27</strain>
    </source>
</reference>
<keyword evidence="2" id="KW-1133">Transmembrane helix</keyword>
<sequence>MGFFIHGEFMDPNQQPIRLPNAQEPETPAPETADVPYWEEVPSEPDPVPLEQPVTNTYPLGLYRQGIPLKTALIVLAFALPLLGLWLWLAALLARL</sequence>
<dbReference type="EMBL" id="BK032517">
    <property type="protein sequence ID" value="DAF45678.1"/>
    <property type="molecule type" value="Genomic_DNA"/>
</dbReference>
<feature type="region of interest" description="Disordered" evidence="1">
    <location>
        <begin position="1"/>
        <end position="33"/>
    </location>
</feature>
<organism evidence="3">
    <name type="scientific">Siphoviridae sp. ctJ7x27</name>
    <dbReference type="NCBI Taxonomy" id="2827835"/>
    <lineage>
        <taxon>Viruses</taxon>
        <taxon>Duplodnaviria</taxon>
        <taxon>Heunggongvirae</taxon>
        <taxon>Uroviricota</taxon>
        <taxon>Caudoviricetes</taxon>
    </lineage>
</organism>
<evidence type="ECO:0000256" key="2">
    <source>
        <dbReference type="SAM" id="Phobius"/>
    </source>
</evidence>
<accession>A0A8S5S417</accession>
<feature type="transmembrane region" description="Helical" evidence="2">
    <location>
        <begin position="72"/>
        <end position="94"/>
    </location>
</feature>
<evidence type="ECO:0000313" key="3">
    <source>
        <dbReference type="EMBL" id="DAF45678.1"/>
    </source>
</evidence>
<keyword evidence="2" id="KW-0812">Transmembrane</keyword>